<keyword evidence="1" id="KW-1133">Transmembrane helix</keyword>
<dbReference type="AlphaFoldDB" id="A0A1G7P519"/>
<sequence length="144" mass="15341">MLESRAPIALLILRLSVAIFLAVWVVEKFVAPSSMVGIGAKFYGLELTVTHVYVIGAIQAVMLLLFTIGAVPLVSTGFFVVIHAVSMLVSYENLLNPYVGPNHLFHAGIPALAALVALLMLRHWDTLASVQGIGRGGGQYGKVA</sequence>
<feature type="transmembrane region" description="Helical" evidence="1">
    <location>
        <begin position="73"/>
        <end position="91"/>
    </location>
</feature>
<dbReference type="OrthoDB" id="7355622at2"/>
<dbReference type="EMBL" id="FNCE01000002">
    <property type="protein sequence ID" value="SDF81197.1"/>
    <property type="molecule type" value="Genomic_DNA"/>
</dbReference>
<evidence type="ECO:0000313" key="3">
    <source>
        <dbReference type="Proteomes" id="UP000199415"/>
    </source>
</evidence>
<dbReference type="RefSeq" id="WP_090019036.1">
    <property type="nucleotide sequence ID" value="NZ_FNCE01000002.1"/>
</dbReference>
<evidence type="ECO:0008006" key="4">
    <source>
        <dbReference type="Google" id="ProtNLM"/>
    </source>
</evidence>
<accession>A0A1G7P519</accession>
<evidence type="ECO:0000313" key="2">
    <source>
        <dbReference type="EMBL" id="SDF81197.1"/>
    </source>
</evidence>
<feature type="transmembrane region" description="Helical" evidence="1">
    <location>
        <begin position="7"/>
        <end position="27"/>
    </location>
</feature>
<gene>
    <name evidence="2" type="ORF">SAMN05216241_102428</name>
</gene>
<protein>
    <recommendedName>
        <fullName evidence="4">DoxX protein</fullName>
    </recommendedName>
</protein>
<dbReference type="Proteomes" id="UP000199415">
    <property type="component" value="Unassembled WGS sequence"/>
</dbReference>
<keyword evidence="1" id="KW-0472">Membrane</keyword>
<keyword evidence="3" id="KW-1185">Reference proteome</keyword>
<proteinExistence type="predicted"/>
<keyword evidence="1" id="KW-0812">Transmembrane</keyword>
<evidence type="ECO:0000256" key="1">
    <source>
        <dbReference type="SAM" id="Phobius"/>
    </source>
</evidence>
<name>A0A1G7P519_9PROT</name>
<organism evidence="2 3">
    <name type="scientific">Limimonas halophila</name>
    <dbReference type="NCBI Taxonomy" id="1082479"/>
    <lineage>
        <taxon>Bacteria</taxon>
        <taxon>Pseudomonadati</taxon>
        <taxon>Pseudomonadota</taxon>
        <taxon>Alphaproteobacteria</taxon>
        <taxon>Rhodospirillales</taxon>
        <taxon>Rhodovibrionaceae</taxon>
        <taxon>Limimonas</taxon>
    </lineage>
</organism>
<reference evidence="2 3" key="1">
    <citation type="submission" date="2016-10" db="EMBL/GenBank/DDBJ databases">
        <authorList>
            <person name="de Groot N.N."/>
        </authorList>
    </citation>
    <scope>NUCLEOTIDE SEQUENCE [LARGE SCALE GENOMIC DNA]</scope>
    <source>
        <strain evidence="2 3">DSM 25584</strain>
    </source>
</reference>
<feature type="transmembrane region" description="Helical" evidence="1">
    <location>
        <begin position="103"/>
        <end position="121"/>
    </location>
</feature>